<accession>A0A540V3J4</accession>
<gene>
    <name evidence="2" type="ORF">FKY71_20215</name>
</gene>
<evidence type="ECO:0000256" key="1">
    <source>
        <dbReference type="SAM" id="Phobius"/>
    </source>
</evidence>
<protein>
    <submittedName>
        <fullName evidence="2">Uncharacterized protein</fullName>
    </submittedName>
</protein>
<feature type="transmembrane region" description="Helical" evidence="1">
    <location>
        <begin position="6"/>
        <end position="31"/>
    </location>
</feature>
<sequence>MGIVELVTSVLSAGVPLWLVAGIGGLLLYAVTREAITQKQALRAVMAVIEALDVAEGSTGSQVKKEVKRATSGPVGTVTDALKDFQGGGQIDGARIRRWDETEIGRIASAIDEEAQLLSPDRESPSTLRWIGNAVLRVAPLILTQILRK</sequence>
<organism evidence="2 3">
    <name type="scientific">Spiribacter salinus</name>
    <dbReference type="NCBI Taxonomy" id="1335746"/>
    <lineage>
        <taxon>Bacteria</taxon>
        <taxon>Pseudomonadati</taxon>
        <taxon>Pseudomonadota</taxon>
        <taxon>Gammaproteobacteria</taxon>
        <taxon>Chromatiales</taxon>
        <taxon>Ectothiorhodospiraceae</taxon>
        <taxon>Spiribacter</taxon>
    </lineage>
</organism>
<name>A0A540V3J4_9GAMM</name>
<keyword evidence="1" id="KW-0472">Membrane</keyword>
<dbReference type="EMBL" id="VIFK01000694">
    <property type="protein sequence ID" value="TQE91316.1"/>
    <property type="molecule type" value="Genomic_DNA"/>
</dbReference>
<evidence type="ECO:0000313" key="2">
    <source>
        <dbReference type="EMBL" id="TQE91316.1"/>
    </source>
</evidence>
<proteinExistence type="predicted"/>
<dbReference type="AlphaFoldDB" id="A0A540V3J4"/>
<evidence type="ECO:0000313" key="3">
    <source>
        <dbReference type="Proteomes" id="UP000315400"/>
    </source>
</evidence>
<keyword evidence="1" id="KW-0812">Transmembrane</keyword>
<dbReference type="Proteomes" id="UP000315400">
    <property type="component" value="Unassembled WGS sequence"/>
</dbReference>
<reference evidence="2 3" key="1">
    <citation type="submission" date="2019-06" db="EMBL/GenBank/DDBJ databases">
        <title>Metagenome assembled Genome of Spiribacter salinus SL48-SHIP from the microbial mat of Salt Lake 48 (Novosibirsk region, Russia).</title>
        <authorList>
            <person name="Shipova A."/>
            <person name="Rozanov A.S."/>
            <person name="Bryanskaya A.V."/>
            <person name="Peltek S.E."/>
        </authorList>
    </citation>
    <scope>NUCLEOTIDE SEQUENCE [LARGE SCALE GENOMIC DNA]</scope>
    <source>
        <strain evidence="2">SL48-SHIP-2</strain>
    </source>
</reference>
<keyword evidence="1" id="KW-1133">Transmembrane helix</keyword>
<comment type="caution">
    <text evidence="2">The sequence shown here is derived from an EMBL/GenBank/DDBJ whole genome shotgun (WGS) entry which is preliminary data.</text>
</comment>